<feature type="region of interest" description="Disordered" evidence="2">
    <location>
        <begin position="724"/>
        <end position="743"/>
    </location>
</feature>
<dbReference type="InterPro" id="IPR001387">
    <property type="entry name" value="Cro/C1-type_HTH"/>
</dbReference>
<evidence type="ECO:0000313" key="5">
    <source>
        <dbReference type="Proteomes" id="UP000612899"/>
    </source>
</evidence>
<dbReference type="AlphaFoldDB" id="A0A8J3VJI2"/>
<accession>A0A8J3VJI2</accession>
<dbReference type="CDD" id="cd00093">
    <property type="entry name" value="HTH_XRE"/>
    <property type="match status" value="1"/>
</dbReference>
<name>A0A8J3VJI2_9ACTN</name>
<proteinExistence type="predicted"/>
<dbReference type="PROSITE" id="PS50005">
    <property type="entry name" value="TPR"/>
    <property type="match status" value="1"/>
</dbReference>
<evidence type="ECO:0000256" key="1">
    <source>
        <dbReference type="PROSITE-ProRule" id="PRU00339"/>
    </source>
</evidence>
<dbReference type="RefSeq" id="WP_203911787.1">
    <property type="nucleotide sequence ID" value="NZ_BONY01000043.1"/>
</dbReference>
<comment type="caution">
    <text evidence="4">The sequence shown here is derived from an EMBL/GenBank/DDBJ whole genome shotgun (WGS) entry which is preliminary data.</text>
</comment>
<dbReference type="Proteomes" id="UP000612899">
    <property type="component" value="Unassembled WGS sequence"/>
</dbReference>
<dbReference type="EMBL" id="BONY01000043">
    <property type="protein sequence ID" value="GIH08023.1"/>
    <property type="molecule type" value="Genomic_DNA"/>
</dbReference>
<keyword evidence="1" id="KW-0802">TPR repeat</keyword>
<dbReference type="PROSITE" id="PS50943">
    <property type="entry name" value="HTH_CROC1"/>
    <property type="match status" value="1"/>
</dbReference>
<protein>
    <recommendedName>
        <fullName evidence="3">HTH cro/C1-type domain-containing protein</fullName>
    </recommendedName>
</protein>
<evidence type="ECO:0000256" key="2">
    <source>
        <dbReference type="SAM" id="MobiDB-lite"/>
    </source>
</evidence>
<evidence type="ECO:0000313" key="4">
    <source>
        <dbReference type="EMBL" id="GIH08023.1"/>
    </source>
</evidence>
<gene>
    <name evidence="4" type="ORF">Rhe02_60900</name>
</gene>
<evidence type="ECO:0000259" key="3">
    <source>
        <dbReference type="PROSITE" id="PS50943"/>
    </source>
</evidence>
<feature type="repeat" description="TPR" evidence="1">
    <location>
        <begin position="481"/>
        <end position="514"/>
    </location>
</feature>
<organism evidence="4 5">
    <name type="scientific">Rhizocola hellebori</name>
    <dbReference type="NCBI Taxonomy" id="1392758"/>
    <lineage>
        <taxon>Bacteria</taxon>
        <taxon>Bacillati</taxon>
        <taxon>Actinomycetota</taxon>
        <taxon>Actinomycetes</taxon>
        <taxon>Micromonosporales</taxon>
        <taxon>Micromonosporaceae</taxon>
        <taxon>Rhizocola</taxon>
    </lineage>
</organism>
<keyword evidence="5" id="KW-1185">Reference proteome</keyword>
<dbReference type="InterPro" id="IPR019734">
    <property type="entry name" value="TPR_rpt"/>
</dbReference>
<feature type="domain" description="HTH cro/C1-type" evidence="3">
    <location>
        <begin position="36"/>
        <end position="95"/>
    </location>
</feature>
<reference evidence="4" key="1">
    <citation type="submission" date="2021-01" db="EMBL/GenBank/DDBJ databases">
        <title>Whole genome shotgun sequence of Rhizocola hellebori NBRC 109834.</title>
        <authorList>
            <person name="Komaki H."/>
            <person name="Tamura T."/>
        </authorList>
    </citation>
    <scope>NUCLEOTIDE SEQUENCE</scope>
    <source>
        <strain evidence="4">NBRC 109834</strain>
    </source>
</reference>
<sequence>MTANLDCQRREVRVLTPQRYLDLSRVRSRTDLGAALRALYEHKGLSLAEIEKRSRGSRQELKRSTLSDALNGKTLINPQVLMGVLTVCDVPRGDYGQWLEARSRVAAWQPVIEGRFNEASPLALGIHSAIVTSDTTDDLPAYVERDFDFQLRTALAGNGLGGGYFVILVGGSSTGKTRSLYEAVHDVAPDWRLLQPAAADELFELKDNPPNRTIFWLDELQHFLGSQPPLSSECVRALTRKENIVVGTLWPEHISGAIAMQAATDEGEDVRRLLRSATMISVPDTFTPAELKSARDKGEQDSRIRVALETRDTGLTQALAGGPALVLCWEQAPNPYAKALITVAADAHRLGVQAPLNEDLLTEAMFGYLKTAQRVRSKEEWLAKAIPHATRPLHGDVSALSPADGGRAGVLGGYMIADYLAQHLRRRRRTEPVPHEAWMALVTRTDRAVDLRRVADSAAARLRFRYVEPALARLVGEFGDCSAATELAELLIRQDRFEQAVDVLRRQLAVRPRDRDLGERLMRTQELWQRAEEIRPGANAGDPVARERLTEILSDGGRCDDLRVRADDGDTIAAEQLVERLVDRGCLRELRERADHGDKYAAEALADLYLAWGDVDLLQARASRGDEAAELRLSKVRAEGVRSSGTESEVAKLRAAAGGDPGVARQLCTVLFELRDEDGLRTELEAGTHSAAALLIALYTAQEVIPPEQLGRLRAFGLAADGEPVTPGSEPMTFGKDQLWPTI</sequence>